<evidence type="ECO:0000313" key="3">
    <source>
        <dbReference type="EMBL" id="SAK70931.1"/>
    </source>
</evidence>
<dbReference type="AlphaFoldDB" id="A0A158BLM8"/>
<dbReference type="GO" id="GO:0016491">
    <property type="term" value="F:oxidoreductase activity"/>
    <property type="evidence" value="ECO:0007669"/>
    <property type="project" value="UniProtKB-KW"/>
</dbReference>
<dbReference type="InterPro" id="IPR036291">
    <property type="entry name" value="NAD(P)-bd_dom_sf"/>
</dbReference>
<dbReference type="PANTHER" id="PTHR24320:SF274">
    <property type="entry name" value="CHAIN DEHYDROGENASE, PUTATIVE (AFU_ORTHOLOGUE AFUA_4G00440)-RELATED"/>
    <property type="match status" value="1"/>
</dbReference>
<dbReference type="Gene3D" id="3.40.50.720">
    <property type="entry name" value="NAD(P)-binding Rossmann-like Domain"/>
    <property type="match status" value="1"/>
</dbReference>
<dbReference type="SUPFAM" id="SSF51735">
    <property type="entry name" value="NAD(P)-binding Rossmann-fold domains"/>
    <property type="match status" value="1"/>
</dbReference>
<comment type="caution">
    <text evidence="3">The sequence shown here is derived from an EMBL/GenBank/DDBJ whole genome shotgun (WGS) entry which is preliminary data.</text>
</comment>
<dbReference type="PRINTS" id="PR00081">
    <property type="entry name" value="GDHRDH"/>
</dbReference>
<keyword evidence="4" id="KW-1185">Reference proteome</keyword>
<dbReference type="Pfam" id="PF00106">
    <property type="entry name" value="adh_short"/>
    <property type="match status" value="1"/>
</dbReference>
<evidence type="ECO:0000256" key="2">
    <source>
        <dbReference type="ARBA" id="ARBA00023002"/>
    </source>
</evidence>
<keyword evidence="2" id="KW-0560">Oxidoreductase</keyword>
<comment type="similarity">
    <text evidence="1">Belongs to the short-chain dehydrogenases/reductases (SDR) family.</text>
</comment>
<proteinExistence type="inferred from homology"/>
<dbReference type="OrthoDB" id="5786478at2"/>
<evidence type="ECO:0000256" key="1">
    <source>
        <dbReference type="ARBA" id="ARBA00006484"/>
    </source>
</evidence>
<evidence type="ECO:0000313" key="4">
    <source>
        <dbReference type="Proteomes" id="UP000071859"/>
    </source>
</evidence>
<gene>
    <name evidence="3" type="ORF">AWB78_02829</name>
</gene>
<protein>
    <submittedName>
        <fullName evidence="3">Short-chain dehydrogenase/reductase SDR</fullName>
    </submittedName>
</protein>
<accession>A0A158BLM8</accession>
<dbReference type="Proteomes" id="UP000071859">
    <property type="component" value="Unassembled WGS sequence"/>
</dbReference>
<name>A0A158BLM8_9BURK</name>
<dbReference type="PANTHER" id="PTHR24320">
    <property type="entry name" value="RETINOL DEHYDROGENASE"/>
    <property type="match status" value="1"/>
</dbReference>
<sequence length="257" mass="28492">MARVFITGSTDGLGAMAARLLIDEGHRVVLHARNAARAHDARNALPEAEAVVIGDLSRIEAMRDVAEQANTLGRFDAVIHNAGIGYREPQRIETVDGLPQVFAINVLAPYVLTALIEKPRRLVYLSSGMHRGSRANLDDIEWKARHWNGAQAYAESKFMDVLLALAVARYWPDVLSNALEPGWVPTKMGGSSAPDDLDKAHRTQAWLATSEDEDARVTGRYFFHMRERACDPAARDEALQDALIALCERLSRVKLER</sequence>
<organism evidence="3 4">
    <name type="scientific">Caballeronia calidae</name>
    <dbReference type="NCBI Taxonomy" id="1777139"/>
    <lineage>
        <taxon>Bacteria</taxon>
        <taxon>Pseudomonadati</taxon>
        <taxon>Pseudomonadota</taxon>
        <taxon>Betaproteobacteria</taxon>
        <taxon>Burkholderiales</taxon>
        <taxon>Burkholderiaceae</taxon>
        <taxon>Caballeronia</taxon>
    </lineage>
</organism>
<dbReference type="EMBL" id="FCOX02000012">
    <property type="protein sequence ID" value="SAK70931.1"/>
    <property type="molecule type" value="Genomic_DNA"/>
</dbReference>
<dbReference type="RefSeq" id="WP_062605154.1">
    <property type="nucleotide sequence ID" value="NZ_FCOX02000012.1"/>
</dbReference>
<reference evidence="3" key="1">
    <citation type="submission" date="2016-01" db="EMBL/GenBank/DDBJ databases">
        <authorList>
            <person name="Peeters C."/>
        </authorList>
    </citation>
    <scope>NUCLEOTIDE SEQUENCE</scope>
    <source>
        <strain evidence="3">LMG 29321</strain>
    </source>
</reference>
<dbReference type="InterPro" id="IPR002347">
    <property type="entry name" value="SDR_fam"/>
</dbReference>